<dbReference type="Gene3D" id="2.60.200.20">
    <property type="match status" value="1"/>
</dbReference>
<evidence type="ECO:0000259" key="3">
    <source>
        <dbReference type="PROSITE" id="PS50006"/>
    </source>
</evidence>
<proteinExistence type="predicted"/>
<gene>
    <name evidence="5" type="ORF">DB32_002503</name>
</gene>
<dbReference type="SUPFAM" id="SSF49879">
    <property type="entry name" value="SMAD/FHA domain"/>
    <property type="match status" value="1"/>
</dbReference>
<dbReference type="Gene3D" id="3.30.70.270">
    <property type="match status" value="1"/>
</dbReference>
<dbReference type="Proteomes" id="UP000034883">
    <property type="component" value="Chromosome"/>
</dbReference>
<dbReference type="Pfam" id="PF00990">
    <property type="entry name" value="GGDEF"/>
    <property type="match status" value="1"/>
</dbReference>
<dbReference type="PROSITE" id="PS50887">
    <property type="entry name" value="GGDEF"/>
    <property type="match status" value="1"/>
</dbReference>
<name>A0A0F6SEK5_9BACT</name>
<feature type="domain" description="FHA" evidence="3">
    <location>
        <begin position="21"/>
        <end position="69"/>
    </location>
</feature>
<evidence type="ECO:0000256" key="1">
    <source>
        <dbReference type="ARBA" id="ARBA00012528"/>
    </source>
</evidence>
<dbReference type="SUPFAM" id="SSF55073">
    <property type="entry name" value="Nucleotide cyclase"/>
    <property type="match status" value="1"/>
</dbReference>
<sequence>MLVVLNGPQIGHRLALDETAIEIGRDPSCDLPLRDPGIAWRHARIEPGPDGWSVVDLGQHGVEVDGMRVAKLLLSAADRIQIGATVLRFELHGAVEQAFDAAVEERLWRDDLTGLMSRRKLELEVGARLDAARANAGPAIGLAVIDLDRLKQINDLHGHLVGARVITEVGRVIGATVVSPAFACRLGGDEFAVALPGADLPAIEALAQRVLDAIAAMRVMHLGERLGVGASAGVALGPAQGDEVFTLLRAADEALFRAKNQGRGVVRT</sequence>
<evidence type="ECO:0000256" key="2">
    <source>
        <dbReference type="ARBA" id="ARBA00034247"/>
    </source>
</evidence>
<dbReference type="Pfam" id="PF16697">
    <property type="entry name" value="Yop-YscD_cpl"/>
    <property type="match status" value="1"/>
</dbReference>
<dbReference type="InterPro" id="IPR043128">
    <property type="entry name" value="Rev_trsase/Diguanyl_cyclase"/>
</dbReference>
<dbReference type="InterPro" id="IPR000160">
    <property type="entry name" value="GGDEF_dom"/>
</dbReference>
<dbReference type="EMBL" id="CP011125">
    <property type="protein sequence ID" value="AKF05354.1"/>
    <property type="molecule type" value="Genomic_DNA"/>
</dbReference>
<dbReference type="GO" id="GO:0052621">
    <property type="term" value="F:diguanylate cyclase activity"/>
    <property type="evidence" value="ECO:0007669"/>
    <property type="project" value="UniProtKB-EC"/>
</dbReference>
<dbReference type="PANTHER" id="PTHR45138">
    <property type="entry name" value="REGULATORY COMPONENTS OF SENSORY TRANSDUCTION SYSTEM"/>
    <property type="match status" value="1"/>
</dbReference>
<dbReference type="EC" id="2.7.7.65" evidence="1"/>
<reference evidence="5 6" key="1">
    <citation type="submission" date="2015-03" db="EMBL/GenBank/DDBJ databases">
        <title>Genome assembly of Sandaracinus amylolyticus DSM 53668.</title>
        <authorList>
            <person name="Sharma G."/>
            <person name="Subramanian S."/>
        </authorList>
    </citation>
    <scope>NUCLEOTIDE SEQUENCE [LARGE SCALE GENOMIC DNA]</scope>
    <source>
        <strain evidence="5 6">DSM 53668</strain>
    </source>
</reference>
<dbReference type="CDD" id="cd01949">
    <property type="entry name" value="GGDEF"/>
    <property type="match status" value="1"/>
</dbReference>
<dbReference type="InterPro" id="IPR008984">
    <property type="entry name" value="SMAD_FHA_dom_sf"/>
</dbReference>
<dbReference type="InterPro" id="IPR029787">
    <property type="entry name" value="Nucleotide_cyclase"/>
</dbReference>
<dbReference type="InterPro" id="IPR032030">
    <property type="entry name" value="YscD_cytoplasmic_dom"/>
</dbReference>
<dbReference type="InterPro" id="IPR050469">
    <property type="entry name" value="Diguanylate_Cyclase"/>
</dbReference>
<dbReference type="PANTHER" id="PTHR45138:SF9">
    <property type="entry name" value="DIGUANYLATE CYCLASE DGCM-RELATED"/>
    <property type="match status" value="1"/>
</dbReference>
<evidence type="ECO:0000259" key="4">
    <source>
        <dbReference type="PROSITE" id="PS50887"/>
    </source>
</evidence>
<dbReference type="NCBIfam" id="TIGR00254">
    <property type="entry name" value="GGDEF"/>
    <property type="match status" value="1"/>
</dbReference>
<dbReference type="GO" id="GO:0043709">
    <property type="term" value="P:cell adhesion involved in single-species biofilm formation"/>
    <property type="evidence" value="ECO:0007669"/>
    <property type="project" value="TreeGrafter"/>
</dbReference>
<dbReference type="InterPro" id="IPR000253">
    <property type="entry name" value="FHA_dom"/>
</dbReference>
<dbReference type="STRING" id="927083.DB32_002503"/>
<dbReference type="SMART" id="SM00267">
    <property type="entry name" value="GGDEF"/>
    <property type="match status" value="1"/>
</dbReference>
<dbReference type="SMART" id="SM00240">
    <property type="entry name" value="FHA"/>
    <property type="match status" value="1"/>
</dbReference>
<dbReference type="PROSITE" id="PS50006">
    <property type="entry name" value="FHA_DOMAIN"/>
    <property type="match status" value="1"/>
</dbReference>
<protein>
    <recommendedName>
        <fullName evidence="1">diguanylate cyclase</fullName>
        <ecNumber evidence="1">2.7.7.65</ecNumber>
    </recommendedName>
</protein>
<accession>A0A0F6SEK5</accession>
<dbReference type="GO" id="GO:0005886">
    <property type="term" value="C:plasma membrane"/>
    <property type="evidence" value="ECO:0007669"/>
    <property type="project" value="TreeGrafter"/>
</dbReference>
<feature type="domain" description="GGDEF" evidence="4">
    <location>
        <begin position="138"/>
        <end position="268"/>
    </location>
</feature>
<dbReference type="CDD" id="cd00060">
    <property type="entry name" value="FHA"/>
    <property type="match status" value="1"/>
</dbReference>
<dbReference type="AlphaFoldDB" id="A0A0F6SEK5"/>
<organism evidence="5 6">
    <name type="scientific">Sandaracinus amylolyticus</name>
    <dbReference type="NCBI Taxonomy" id="927083"/>
    <lineage>
        <taxon>Bacteria</taxon>
        <taxon>Pseudomonadati</taxon>
        <taxon>Myxococcota</taxon>
        <taxon>Polyangia</taxon>
        <taxon>Polyangiales</taxon>
        <taxon>Sandaracinaceae</taxon>
        <taxon>Sandaracinus</taxon>
    </lineage>
</organism>
<keyword evidence="6" id="KW-1185">Reference proteome</keyword>
<evidence type="ECO:0000313" key="5">
    <source>
        <dbReference type="EMBL" id="AKF05354.1"/>
    </source>
</evidence>
<evidence type="ECO:0000313" key="6">
    <source>
        <dbReference type="Proteomes" id="UP000034883"/>
    </source>
</evidence>
<comment type="catalytic activity">
    <reaction evidence="2">
        <text>2 GTP = 3',3'-c-di-GMP + 2 diphosphate</text>
        <dbReference type="Rhea" id="RHEA:24898"/>
        <dbReference type="ChEBI" id="CHEBI:33019"/>
        <dbReference type="ChEBI" id="CHEBI:37565"/>
        <dbReference type="ChEBI" id="CHEBI:58805"/>
        <dbReference type="EC" id="2.7.7.65"/>
    </reaction>
</comment>
<dbReference type="KEGG" id="samy:DB32_002503"/>
<dbReference type="GO" id="GO:1902201">
    <property type="term" value="P:negative regulation of bacterial-type flagellum-dependent cell motility"/>
    <property type="evidence" value="ECO:0007669"/>
    <property type="project" value="TreeGrafter"/>
</dbReference>